<feature type="region of interest" description="Disordered" evidence="1">
    <location>
        <begin position="1"/>
        <end position="63"/>
    </location>
</feature>
<accession>A0A8T0PFZ4</accession>
<evidence type="ECO:0000313" key="4">
    <source>
        <dbReference type="Proteomes" id="UP000823388"/>
    </source>
</evidence>
<dbReference type="PROSITE" id="PS50006">
    <property type="entry name" value="FHA_DOMAIN"/>
    <property type="match status" value="1"/>
</dbReference>
<dbReference type="SMART" id="SM00240">
    <property type="entry name" value="FHA"/>
    <property type="match status" value="1"/>
</dbReference>
<feature type="domain" description="FHA" evidence="2">
    <location>
        <begin position="51"/>
        <end position="102"/>
    </location>
</feature>
<dbReference type="EMBL" id="CM029051">
    <property type="protein sequence ID" value="KAG2560530.1"/>
    <property type="molecule type" value="Genomic_DNA"/>
</dbReference>
<comment type="caution">
    <text evidence="3">The sequence shown here is derived from an EMBL/GenBank/DDBJ whole genome shotgun (WGS) entry which is preliminary data.</text>
</comment>
<feature type="compositionally biased region" description="Acidic residues" evidence="1">
    <location>
        <begin position="40"/>
        <end position="49"/>
    </location>
</feature>
<dbReference type="InterPro" id="IPR008984">
    <property type="entry name" value="SMAD_FHA_dom_sf"/>
</dbReference>
<evidence type="ECO:0000256" key="1">
    <source>
        <dbReference type="SAM" id="MobiDB-lite"/>
    </source>
</evidence>
<evidence type="ECO:0000259" key="2">
    <source>
        <dbReference type="PROSITE" id="PS50006"/>
    </source>
</evidence>
<dbReference type="GO" id="GO:0031965">
    <property type="term" value="C:nuclear membrane"/>
    <property type="evidence" value="ECO:0007669"/>
    <property type="project" value="TreeGrafter"/>
</dbReference>
<reference evidence="3" key="1">
    <citation type="submission" date="2020-05" db="EMBL/GenBank/DDBJ databases">
        <title>WGS assembly of Panicum virgatum.</title>
        <authorList>
            <person name="Lovell J.T."/>
            <person name="Jenkins J."/>
            <person name="Shu S."/>
            <person name="Juenger T.E."/>
            <person name="Schmutz J."/>
        </authorList>
    </citation>
    <scope>NUCLEOTIDE SEQUENCE</scope>
    <source>
        <strain evidence="3">AP13</strain>
    </source>
</reference>
<proteinExistence type="predicted"/>
<protein>
    <recommendedName>
        <fullName evidence="2">FHA domain-containing protein</fullName>
    </recommendedName>
</protein>
<evidence type="ECO:0000313" key="3">
    <source>
        <dbReference type="EMBL" id="KAG2560530.1"/>
    </source>
</evidence>
<dbReference type="Pfam" id="PF00498">
    <property type="entry name" value="FHA"/>
    <property type="match status" value="1"/>
</dbReference>
<name>A0A8T0PFZ4_PANVG</name>
<dbReference type="SUPFAM" id="SSF49879">
    <property type="entry name" value="SMAD/FHA domain"/>
    <property type="match status" value="1"/>
</dbReference>
<gene>
    <name evidence="3" type="ORF">PVAP13_8KG067352</name>
</gene>
<dbReference type="PANTHER" id="PTHR22593">
    <property type="entry name" value="TRANSMEMBRANE PROTEIN 18"/>
    <property type="match status" value="1"/>
</dbReference>
<feature type="compositionally biased region" description="Low complexity" evidence="1">
    <location>
        <begin position="1"/>
        <end position="23"/>
    </location>
</feature>
<dbReference type="Proteomes" id="UP000823388">
    <property type="component" value="Chromosome 8K"/>
</dbReference>
<keyword evidence="4" id="KW-1185">Reference proteome</keyword>
<dbReference type="PANTHER" id="PTHR22593:SF8">
    <property type="entry name" value="FHA DOMAIN-CONTAINING PROTEIN PS1"/>
    <property type="match status" value="1"/>
</dbReference>
<sequence length="238" mass="26310">MGTPQSRRSRCPRPASCSSTSSSMPPPTPAAEAAPRGGEEEQEEEEDDPPVTVGRHPDCHGLVDHPSVSRFHLQLRARRRQRRITVTDLRSVHGTWVSGAAVPPHTPVDLAAGDTLRLGASKREYRLLWLSLREALEMEDAPYMPPLPEDKEEPHAYQEASSQLVAPEQRESADMKAHQEASQQIMLEEIAFPAEVIPSAPPLPGFAHSFPVEESSLSQFHENIEGLTEDKLVDKNPI</sequence>
<dbReference type="Gene3D" id="2.60.200.20">
    <property type="match status" value="1"/>
</dbReference>
<dbReference type="InterPro" id="IPR000253">
    <property type="entry name" value="FHA_dom"/>
</dbReference>
<organism evidence="3 4">
    <name type="scientific">Panicum virgatum</name>
    <name type="common">Blackwell switchgrass</name>
    <dbReference type="NCBI Taxonomy" id="38727"/>
    <lineage>
        <taxon>Eukaryota</taxon>
        <taxon>Viridiplantae</taxon>
        <taxon>Streptophyta</taxon>
        <taxon>Embryophyta</taxon>
        <taxon>Tracheophyta</taxon>
        <taxon>Spermatophyta</taxon>
        <taxon>Magnoliopsida</taxon>
        <taxon>Liliopsida</taxon>
        <taxon>Poales</taxon>
        <taxon>Poaceae</taxon>
        <taxon>PACMAD clade</taxon>
        <taxon>Panicoideae</taxon>
        <taxon>Panicodae</taxon>
        <taxon>Paniceae</taxon>
        <taxon>Panicinae</taxon>
        <taxon>Panicum</taxon>
        <taxon>Panicum sect. Hiantes</taxon>
    </lineage>
</organism>
<dbReference type="AlphaFoldDB" id="A0A8T0PFZ4"/>